<dbReference type="PANTHER" id="PTHR24198:SF165">
    <property type="entry name" value="ANKYRIN REPEAT-CONTAINING PROTEIN-RELATED"/>
    <property type="match status" value="1"/>
</dbReference>
<feature type="repeat" description="ANK" evidence="3">
    <location>
        <begin position="1236"/>
        <end position="1268"/>
    </location>
</feature>
<feature type="repeat" description="ANK" evidence="3">
    <location>
        <begin position="1515"/>
        <end position="1547"/>
    </location>
</feature>
<accession>A0AA39XC10</accession>
<protein>
    <submittedName>
        <fullName evidence="5">Ankyrin repeat-containing domain protein</fullName>
    </submittedName>
</protein>
<dbReference type="Pfam" id="PF12796">
    <property type="entry name" value="Ank_2"/>
    <property type="match status" value="4"/>
</dbReference>
<evidence type="ECO:0000313" key="5">
    <source>
        <dbReference type="EMBL" id="KAK0631157.1"/>
    </source>
</evidence>
<organism evidence="5 6">
    <name type="scientific">Bombardia bombarda</name>
    <dbReference type="NCBI Taxonomy" id="252184"/>
    <lineage>
        <taxon>Eukaryota</taxon>
        <taxon>Fungi</taxon>
        <taxon>Dikarya</taxon>
        <taxon>Ascomycota</taxon>
        <taxon>Pezizomycotina</taxon>
        <taxon>Sordariomycetes</taxon>
        <taxon>Sordariomycetidae</taxon>
        <taxon>Sordariales</taxon>
        <taxon>Lasiosphaeriaceae</taxon>
        <taxon>Bombardia</taxon>
    </lineage>
</organism>
<evidence type="ECO:0000256" key="3">
    <source>
        <dbReference type="PROSITE-ProRule" id="PRU00023"/>
    </source>
</evidence>
<dbReference type="Gene3D" id="1.25.40.20">
    <property type="entry name" value="Ankyrin repeat-containing domain"/>
    <property type="match status" value="3"/>
</dbReference>
<dbReference type="Pfam" id="PF00023">
    <property type="entry name" value="Ank"/>
    <property type="match status" value="1"/>
</dbReference>
<evidence type="ECO:0000256" key="1">
    <source>
        <dbReference type="ARBA" id="ARBA00022737"/>
    </source>
</evidence>
<feature type="repeat" description="ANK" evidence="3">
    <location>
        <begin position="1268"/>
        <end position="1300"/>
    </location>
</feature>
<keyword evidence="1" id="KW-0677">Repeat</keyword>
<name>A0AA39XC10_9PEZI</name>
<sequence length="1954" mass="217117">MSGENDFSDRHSSDEGVNSDVDSSTDSESNEPSSLAHESEADQVADGDNDSDDDDEDNQSSAASEKTIHTRTSDLFSRSSTRSRRSSPGPPPPSRPVKYGLHVNDFFAWSNYDDYDIITVHGIRDDPSAVWKTAEGQPWVRDGLFRSLDRARQIDFTYRTDSKADIFHHDPADGIAIEARRLLDAYIEMRDALPATETDRPVIWICHDIGGQIVKRALIEAALQPVRYRHVALLTTAIVFLGVLHRAKNKDDIQDQLLQLLMMPRTEGDLNGDSIDLKTLEVLTLDVVKRVGSLAEQVWDTNIHFLETNLVTRAQMIYVWSGLRTLDLREQTGSENQDGNEDKDETLDLAVTETPPTEAATPDVPPIPTRRIALRRIAMRRTPFRDSWYNSTIGNPFRMPSEYKLFVDHFDLPLGVDPDDIKWYSYYNDLFGQTGFSLNILYKLFQVQGNLLSLIPPRKPTHEWFDKLQPREPFISWIYKQDAYTLFRGKDVGPGLLYLHGGLGSDTATSPDTSTSFGLANISMSKLSQQLHNDYDYEMHREFRLVERSVLYFEFDRHDSRYNTLRSMLLTFINDLAWRFGDMLDKPIPHIFDLLTHSHAVWSLDDIYLIFDALRDFNATENLTIFIGCFDQCLDPAERQWFLDRLLEAQQESESPYKVIISTSNLDVSLSKSLPSSCLLDLSQCQALLDQQKLIGKMDMSSLNKEAQLLAQRRPIFKELRPQLEELMSQCIEAGSLFLGHAILNWLAACRRGTPKAKFVSIIQTLKSAPITVEGVLGAFCKFVGPDEKKWAAAVLAWVRYAAEPLTAPMLAQAVAFSLSHNSDIPDSVCIVDIDGNGFPQDLERAFGGLVVVDGRDIKFSHDSLYHIDVASLTGSAVPGGKTGHGADIPDTAKTIHKHITEVCLRCLRLPEGQQILAATMSADQYGVDPEAGVMMFPRASIAEYAVRFWTTHHFLSGIGDDAVNKQLMEFFLDQSALRTWAEAHYIASNPFSRMQRSYLSPLPYMAMLGLENLSLSYVGTERTVQDQTYWDAIAEAARCGHRSLVLRLLDMPVLQVDKTNLQNAIFWAAAHGHESGLDELLAKARDIEGFSWPDRILGRAAAAGLQSLISALAECGSYDLNEVISADSTRSALLAAIFWRQEGAVRLLLQHKADPNIATISGTTALLSAATRRNSAILKLILDTPEVNLQDKDEKGVSAVQKAVAYGQQRSLELLIAAGADIHAGNTTDPAMYLSARIPIVTAAEWGYKACARLLLENGANANAESVEGSALYCAVKAGHADICRLLLKFGADPNHVSPNKDVLLVKAIDTENIEVVRILLESGAETNQIHLDKGMPLMTAIDTGNKNLVEMLIDNQYGKPATVDVFDERLSWDNTPLTRAIDKGFPEIFQLLLDKGKADVNYVGKDGETPLFLASYRGRFDMAKTLLARGADVNAKNADDGWTPFHGAHDIPDMLDLLLDHGAEIDAQANSGTAMMNAIRFGQATSVEYLLSRIKAPKPDLEVSLANETHDEYSLTALLIACKSGKAECVRLLLKAGARVDHKTADGSYALEYCLQSPSESTEETLEALLEYGKPNLHDTDSNGNSALHSINENTPLSVVQLLVQHGAPTSIVNKDGYTPLAVAVKASNIAVARYLVKERKVAVNVYGPSFGSILHLAVKNHNLDMVKLLIEDGKADHSAVDRDYGESVLYTALGDWARNSGRIVRYLVEEAGVDVNARGGQLGYPIMCAALNLPWDKILRYLIRREADVNVADDMGRRPIHLAATNSVAHVGALVRAGAELDVRDRYGRSPVHFLLAAQPWKVDKYGILDMLLQPSEQATMQVTHVDNDGWTPLMWLCKTKGHHWNDEEILALLGRVIDEDRNALWVLSKDRQWSPLKLARYHDWASFLPGALGRLAPPEEEQTRKDKDGGEETWDGQFHESRVAMRRFSYCSSCLSVGPILRSSSSTMQF</sequence>
<feature type="region of interest" description="Disordered" evidence="4">
    <location>
        <begin position="1899"/>
        <end position="1918"/>
    </location>
</feature>
<feature type="repeat" description="ANK" evidence="3">
    <location>
        <begin position="1196"/>
        <end position="1228"/>
    </location>
</feature>
<feature type="repeat" description="ANK" evidence="3">
    <location>
        <begin position="1585"/>
        <end position="1617"/>
    </location>
</feature>
<feature type="compositionally biased region" description="Basic and acidic residues" evidence="4">
    <location>
        <begin position="1905"/>
        <end position="1914"/>
    </location>
</feature>
<dbReference type="InterPro" id="IPR002110">
    <property type="entry name" value="Ankyrin_rpt"/>
</dbReference>
<dbReference type="Pfam" id="PF13637">
    <property type="entry name" value="Ank_4"/>
    <property type="match status" value="1"/>
</dbReference>
<comment type="caution">
    <text evidence="5">The sequence shown here is derived from an EMBL/GenBank/DDBJ whole genome shotgun (WGS) entry which is preliminary data.</text>
</comment>
<dbReference type="SMART" id="SM00248">
    <property type="entry name" value="ANK"/>
    <property type="match status" value="22"/>
</dbReference>
<evidence type="ECO:0000256" key="2">
    <source>
        <dbReference type="ARBA" id="ARBA00023043"/>
    </source>
</evidence>
<dbReference type="Proteomes" id="UP001174934">
    <property type="component" value="Unassembled WGS sequence"/>
</dbReference>
<keyword evidence="2 3" id="KW-0040">ANK repeat</keyword>
<evidence type="ECO:0000313" key="6">
    <source>
        <dbReference type="Proteomes" id="UP001174934"/>
    </source>
</evidence>
<dbReference type="EMBL" id="JAULSR010000002">
    <property type="protein sequence ID" value="KAK0631157.1"/>
    <property type="molecule type" value="Genomic_DNA"/>
</dbReference>
<dbReference type="InterPro" id="IPR036770">
    <property type="entry name" value="Ankyrin_rpt-contain_sf"/>
</dbReference>
<dbReference type="InterPro" id="IPR029058">
    <property type="entry name" value="AB_hydrolase_fold"/>
</dbReference>
<dbReference type="PANTHER" id="PTHR24198">
    <property type="entry name" value="ANKYRIN REPEAT AND PROTEIN KINASE DOMAIN-CONTAINING PROTEIN"/>
    <property type="match status" value="1"/>
</dbReference>
<dbReference type="SUPFAM" id="SSF53474">
    <property type="entry name" value="alpha/beta-Hydrolases"/>
    <property type="match status" value="1"/>
</dbReference>
<gene>
    <name evidence="5" type="ORF">B0T17DRAFT_530277</name>
</gene>
<proteinExistence type="predicted"/>
<dbReference type="PROSITE" id="PS50088">
    <property type="entry name" value="ANK_REPEAT"/>
    <property type="match status" value="6"/>
</dbReference>
<evidence type="ECO:0000256" key="4">
    <source>
        <dbReference type="SAM" id="MobiDB-lite"/>
    </source>
</evidence>
<feature type="region of interest" description="Disordered" evidence="4">
    <location>
        <begin position="1"/>
        <end position="98"/>
    </location>
</feature>
<keyword evidence="6" id="KW-1185">Reference proteome</keyword>
<dbReference type="PROSITE" id="PS50297">
    <property type="entry name" value="ANK_REP_REGION"/>
    <property type="match status" value="4"/>
</dbReference>
<dbReference type="SUPFAM" id="SSF48403">
    <property type="entry name" value="Ankyrin repeat"/>
    <property type="match status" value="3"/>
</dbReference>
<feature type="repeat" description="ANK" evidence="3">
    <location>
        <begin position="1408"/>
        <end position="1440"/>
    </location>
</feature>
<reference evidence="5" key="1">
    <citation type="submission" date="2023-06" db="EMBL/GenBank/DDBJ databases">
        <title>Genome-scale phylogeny and comparative genomics of the fungal order Sordariales.</title>
        <authorList>
            <consortium name="Lawrence Berkeley National Laboratory"/>
            <person name="Hensen N."/>
            <person name="Bonometti L."/>
            <person name="Westerberg I."/>
            <person name="Brannstrom I.O."/>
            <person name="Guillou S."/>
            <person name="Cros-Aarteil S."/>
            <person name="Calhoun S."/>
            <person name="Haridas S."/>
            <person name="Kuo A."/>
            <person name="Mondo S."/>
            <person name="Pangilinan J."/>
            <person name="Riley R."/>
            <person name="LaButti K."/>
            <person name="Andreopoulos B."/>
            <person name="Lipzen A."/>
            <person name="Chen C."/>
            <person name="Yanf M."/>
            <person name="Daum C."/>
            <person name="Ng V."/>
            <person name="Clum A."/>
            <person name="Steindorff A."/>
            <person name="Ohm R."/>
            <person name="Martin F."/>
            <person name="Silar P."/>
            <person name="Natvig D."/>
            <person name="Lalanne C."/>
            <person name="Gautier V."/>
            <person name="Ament-velasquez S.L."/>
            <person name="Kruys A."/>
            <person name="Hutchinson M.I."/>
            <person name="Powell A.J."/>
            <person name="Barry K."/>
            <person name="Miller A.N."/>
            <person name="Grigoriev I.V."/>
            <person name="Debuchy R."/>
            <person name="Gladieux P."/>
            <person name="Thoren M.H."/>
            <person name="Johannesson H."/>
        </authorList>
    </citation>
    <scope>NUCLEOTIDE SEQUENCE</scope>
    <source>
        <strain evidence="5">SMH3391-2</strain>
    </source>
</reference>
<feature type="compositionally biased region" description="Acidic residues" evidence="4">
    <location>
        <begin position="41"/>
        <end position="58"/>
    </location>
</feature>